<sequence>MLTICQGLNPPSLKLRRARVALVHDYLIRFGGAERVVLALRKIFPKAPIYTLLYDEKKMGGFFKGAEIRTSFLQKFPKFLKKRYQVLAPLMPSAIESLDLREFDLVISSCSDFSKGLVLRPKTVHICYCHSPTRFLWDYTYQFQSRFPRLRKILFHYLRLWDRAAANRVDYFIANSKTTALRIKKYYGQESRVIYPPVQSIRIGQAAEKHLPRSLKLGLSDYFLIVSQLTPYKQIDLAIEAFNKLELPLVIIGEGKDKKRLEEMAKKNIRFLGFLPDEAVNQYYQNCLGFVFPGEDDFGIAPVEAMSFGKPVLAFRAGGAIETVLEGMTGEFFDEPAPEALADGVRRLLMNFNNYSSAFIHKRAEKFSEERFEKEIVEFIEKICYSENSL</sequence>
<dbReference type="PANTHER" id="PTHR45947:SF3">
    <property type="entry name" value="SULFOQUINOVOSYL TRANSFERASE SQD2"/>
    <property type="match status" value="1"/>
</dbReference>
<dbReference type="EMBL" id="MHNB01000025">
    <property type="protein sequence ID" value="OGZ36527.1"/>
    <property type="molecule type" value="Genomic_DNA"/>
</dbReference>
<dbReference type="Pfam" id="PF13439">
    <property type="entry name" value="Glyco_transf_4"/>
    <property type="match status" value="1"/>
</dbReference>
<dbReference type="Pfam" id="PF00534">
    <property type="entry name" value="Glycos_transf_1"/>
    <property type="match status" value="1"/>
</dbReference>
<dbReference type="SUPFAM" id="SSF53756">
    <property type="entry name" value="UDP-Glycosyltransferase/glycogen phosphorylase"/>
    <property type="match status" value="1"/>
</dbReference>
<dbReference type="Gene3D" id="3.40.50.2000">
    <property type="entry name" value="Glycogen Phosphorylase B"/>
    <property type="match status" value="2"/>
</dbReference>
<evidence type="ECO:0000313" key="3">
    <source>
        <dbReference type="EMBL" id="OGZ36527.1"/>
    </source>
</evidence>
<evidence type="ECO:0000259" key="1">
    <source>
        <dbReference type="Pfam" id="PF00534"/>
    </source>
</evidence>
<evidence type="ECO:0000259" key="2">
    <source>
        <dbReference type="Pfam" id="PF13439"/>
    </source>
</evidence>
<dbReference type="InterPro" id="IPR028098">
    <property type="entry name" value="Glyco_trans_4-like_N"/>
</dbReference>
<dbReference type="InterPro" id="IPR050194">
    <property type="entry name" value="Glycosyltransferase_grp1"/>
</dbReference>
<name>A0A1G2FFE7_9BACT</name>
<dbReference type="Proteomes" id="UP000177061">
    <property type="component" value="Unassembled WGS sequence"/>
</dbReference>
<gene>
    <name evidence="3" type="ORF">A3J64_02795</name>
</gene>
<dbReference type="STRING" id="1801997.A3J64_02795"/>
<comment type="caution">
    <text evidence="3">The sequence shown here is derived from an EMBL/GenBank/DDBJ whole genome shotgun (WGS) entry which is preliminary data.</text>
</comment>
<accession>A0A1G2FFE7</accession>
<feature type="domain" description="Glycosyltransferase subfamily 4-like N-terminal" evidence="2">
    <location>
        <begin position="30"/>
        <end position="198"/>
    </location>
</feature>
<reference evidence="3 4" key="1">
    <citation type="journal article" date="2016" name="Nat. Commun.">
        <title>Thousands of microbial genomes shed light on interconnected biogeochemical processes in an aquifer system.</title>
        <authorList>
            <person name="Anantharaman K."/>
            <person name="Brown C.T."/>
            <person name="Hug L.A."/>
            <person name="Sharon I."/>
            <person name="Castelle C.J."/>
            <person name="Probst A.J."/>
            <person name="Thomas B.C."/>
            <person name="Singh A."/>
            <person name="Wilkins M.J."/>
            <person name="Karaoz U."/>
            <person name="Brodie E.L."/>
            <person name="Williams K.H."/>
            <person name="Hubbard S.S."/>
            <person name="Banfield J.F."/>
        </authorList>
    </citation>
    <scope>NUCLEOTIDE SEQUENCE [LARGE SCALE GENOMIC DNA]</scope>
</reference>
<feature type="domain" description="Glycosyl transferase family 1" evidence="1">
    <location>
        <begin position="221"/>
        <end position="351"/>
    </location>
</feature>
<dbReference type="InterPro" id="IPR001296">
    <property type="entry name" value="Glyco_trans_1"/>
</dbReference>
<evidence type="ECO:0000313" key="4">
    <source>
        <dbReference type="Proteomes" id="UP000177061"/>
    </source>
</evidence>
<dbReference type="AlphaFoldDB" id="A0A1G2FFE7"/>
<dbReference type="PANTHER" id="PTHR45947">
    <property type="entry name" value="SULFOQUINOVOSYL TRANSFERASE SQD2"/>
    <property type="match status" value="1"/>
</dbReference>
<proteinExistence type="predicted"/>
<dbReference type="GO" id="GO:0016757">
    <property type="term" value="F:glycosyltransferase activity"/>
    <property type="evidence" value="ECO:0007669"/>
    <property type="project" value="InterPro"/>
</dbReference>
<evidence type="ECO:0008006" key="5">
    <source>
        <dbReference type="Google" id="ProtNLM"/>
    </source>
</evidence>
<organism evidence="3 4">
    <name type="scientific">Candidatus Portnoybacteria bacterium RIFCSPHIGHO2_12_FULL_38_9</name>
    <dbReference type="NCBI Taxonomy" id="1801997"/>
    <lineage>
        <taxon>Bacteria</taxon>
        <taxon>Candidatus Portnoyibacteriota</taxon>
    </lineage>
</organism>
<protein>
    <recommendedName>
        <fullName evidence="5">Glycosyl transferase family 1 domain-containing protein</fullName>
    </recommendedName>
</protein>